<dbReference type="GO" id="GO:0005886">
    <property type="term" value="C:plasma membrane"/>
    <property type="evidence" value="ECO:0007669"/>
    <property type="project" value="UniProtKB-SubCell"/>
</dbReference>
<keyword evidence="5 9" id="KW-0812">Transmembrane</keyword>
<feature type="transmembrane region" description="Helical" evidence="9">
    <location>
        <begin position="141"/>
        <end position="162"/>
    </location>
</feature>
<feature type="region of interest" description="Disordered" evidence="8">
    <location>
        <begin position="189"/>
        <end position="209"/>
    </location>
</feature>
<feature type="region of interest" description="Disordered" evidence="8">
    <location>
        <begin position="1"/>
        <end position="70"/>
    </location>
</feature>
<evidence type="ECO:0000256" key="4">
    <source>
        <dbReference type="ARBA" id="ARBA00022519"/>
    </source>
</evidence>
<evidence type="ECO:0000313" key="10">
    <source>
        <dbReference type="EMBL" id="TKB02089.1"/>
    </source>
</evidence>
<sequence length="377" mass="40580">MSDKPYTFDESPEPSSAPDAISSSNMSSSSNIRSEALYGAHSDHKGNAGTQSQTASQGDQKTNSVNKPQYKTKVKTQTLDIAQPETKLPQQVAEDVWEVDAKKGGLSLGAATLGFGVISLIGFFVFEAYTTLAANVSEHPIGTSVLGALLVGFVSCFSFLSFKEWRGYKQVNTAMEDASVIRDLLANSGTKPSADRGSSSAGMPSSPQKIDSVLNQHGKRFSRGSYAAHCFDRYKQQLQDDMTGPERLGLYEDTVLKPVQEKAHKVLNKESVTAGSLAFISPNNLIQTFAVVWISFRTIRRMARVYGLRPSTAGNWKLLKVLAQNIAAQGVFDLATDEVANQIGGSLSAKFMENSAEAIAAGALNARLGRALIKLLK</sequence>
<keyword evidence="3" id="KW-1003">Cell membrane</keyword>
<dbReference type="AlphaFoldDB" id="A0A4U0Z8R4"/>
<evidence type="ECO:0000256" key="9">
    <source>
        <dbReference type="SAM" id="Phobius"/>
    </source>
</evidence>
<evidence type="ECO:0000256" key="1">
    <source>
        <dbReference type="ARBA" id="ARBA00004429"/>
    </source>
</evidence>
<feature type="compositionally biased region" description="Polar residues" evidence="8">
    <location>
        <begin position="48"/>
        <end position="70"/>
    </location>
</feature>
<dbReference type="OrthoDB" id="5615666at2"/>
<comment type="similarity">
    <text evidence="2">Belongs to the UPF0283 family.</text>
</comment>
<reference evidence="10 11" key="1">
    <citation type="submission" date="2019-04" db="EMBL/GenBank/DDBJ databases">
        <title>Alteromonas portus sp. nov., an alginate lyase-excreting marine bacterium.</title>
        <authorList>
            <person name="Huang H."/>
            <person name="Mo K."/>
            <person name="Bao S."/>
        </authorList>
    </citation>
    <scope>NUCLEOTIDE SEQUENCE [LARGE SCALE GENOMIC DNA]</scope>
    <source>
        <strain evidence="10 11">HB161718</strain>
    </source>
</reference>
<evidence type="ECO:0000256" key="8">
    <source>
        <dbReference type="SAM" id="MobiDB-lite"/>
    </source>
</evidence>
<name>A0A4U0Z8R4_9ALTE</name>
<protein>
    <submittedName>
        <fullName evidence="10">DUF697 domain-containing protein</fullName>
    </submittedName>
</protein>
<dbReference type="EMBL" id="SWCO01000009">
    <property type="protein sequence ID" value="TKB02089.1"/>
    <property type="molecule type" value="Genomic_DNA"/>
</dbReference>
<feature type="compositionally biased region" description="Low complexity" evidence="8">
    <location>
        <begin position="13"/>
        <end position="36"/>
    </location>
</feature>
<dbReference type="PANTHER" id="PTHR39342">
    <property type="entry name" value="UPF0283 MEMBRANE PROTEIN YCJF"/>
    <property type="match status" value="1"/>
</dbReference>
<dbReference type="PANTHER" id="PTHR39342:SF1">
    <property type="entry name" value="UPF0283 MEMBRANE PROTEIN YCJF"/>
    <property type="match status" value="1"/>
</dbReference>
<evidence type="ECO:0000256" key="6">
    <source>
        <dbReference type="ARBA" id="ARBA00022989"/>
    </source>
</evidence>
<keyword evidence="7 9" id="KW-0472">Membrane</keyword>
<gene>
    <name evidence="10" type="ORF">E5672_16450</name>
</gene>
<dbReference type="Proteomes" id="UP000305471">
    <property type="component" value="Unassembled WGS sequence"/>
</dbReference>
<evidence type="ECO:0000256" key="5">
    <source>
        <dbReference type="ARBA" id="ARBA00022692"/>
    </source>
</evidence>
<comment type="subcellular location">
    <subcellularLocation>
        <location evidence="1">Cell inner membrane</location>
        <topology evidence="1">Multi-pass membrane protein</topology>
    </subcellularLocation>
</comment>
<keyword evidence="6 9" id="KW-1133">Transmembrane helix</keyword>
<evidence type="ECO:0000256" key="3">
    <source>
        <dbReference type="ARBA" id="ARBA00022475"/>
    </source>
</evidence>
<dbReference type="InterPro" id="IPR021147">
    <property type="entry name" value="DUF697"/>
</dbReference>
<accession>A0A4U0Z8R4</accession>
<evidence type="ECO:0000313" key="11">
    <source>
        <dbReference type="Proteomes" id="UP000305471"/>
    </source>
</evidence>
<comment type="caution">
    <text evidence="10">The sequence shown here is derived from an EMBL/GenBank/DDBJ whole genome shotgun (WGS) entry which is preliminary data.</text>
</comment>
<evidence type="ECO:0000256" key="2">
    <source>
        <dbReference type="ARBA" id="ARBA00008255"/>
    </source>
</evidence>
<proteinExistence type="inferred from homology"/>
<feature type="transmembrane region" description="Helical" evidence="9">
    <location>
        <begin position="108"/>
        <end position="129"/>
    </location>
</feature>
<dbReference type="RefSeq" id="WP_136783201.1">
    <property type="nucleotide sequence ID" value="NZ_SWCO01000009.1"/>
</dbReference>
<keyword evidence="4" id="KW-0997">Cell inner membrane</keyword>
<dbReference type="InterPro" id="IPR006507">
    <property type="entry name" value="UPF0283"/>
</dbReference>
<keyword evidence="11" id="KW-1185">Reference proteome</keyword>
<dbReference type="Pfam" id="PF05128">
    <property type="entry name" value="DUF697"/>
    <property type="match status" value="1"/>
</dbReference>
<evidence type="ECO:0000256" key="7">
    <source>
        <dbReference type="ARBA" id="ARBA00023136"/>
    </source>
</evidence>
<organism evidence="10 11">
    <name type="scientific">Alteromonas portus</name>
    <dbReference type="NCBI Taxonomy" id="2565549"/>
    <lineage>
        <taxon>Bacteria</taxon>
        <taxon>Pseudomonadati</taxon>
        <taxon>Pseudomonadota</taxon>
        <taxon>Gammaproteobacteria</taxon>
        <taxon>Alteromonadales</taxon>
        <taxon>Alteromonadaceae</taxon>
        <taxon>Alteromonas/Salinimonas group</taxon>
        <taxon>Alteromonas</taxon>
    </lineage>
</organism>